<dbReference type="GO" id="GO:0005524">
    <property type="term" value="F:ATP binding"/>
    <property type="evidence" value="ECO:0007669"/>
    <property type="project" value="InterPro"/>
</dbReference>
<feature type="region of interest" description="Disordered" evidence="2">
    <location>
        <begin position="1"/>
        <end position="39"/>
    </location>
</feature>
<dbReference type="PROSITE" id="PS50067">
    <property type="entry name" value="KINESIN_MOTOR_2"/>
    <property type="match status" value="1"/>
</dbReference>
<name>A0AAD5KWR9_9FUNG</name>
<comment type="similarity">
    <text evidence="1">Belongs to the TRAFAC class myosin-kinesin ATPase superfamily. Kinesin family.</text>
</comment>
<evidence type="ECO:0000256" key="2">
    <source>
        <dbReference type="SAM" id="MobiDB-lite"/>
    </source>
</evidence>
<evidence type="ECO:0000313" key="5">
    <source>
        <dbReference type="Proteomes" id="UP001209540"/>
    </source>
</evidence>
<feature type="domain" description="Kinesin motor" evidence="3">
    <location>
        <begin position="62"/>
        <end position="130"/>
    </location>
</feature>
<gene>
    <name evidence="4" type="ORF">BDA99DRAFT_125094</name>
</gene>
<dbReference type="Proteomes" id="UP001209540">
    <property type="component" value="Unassembled WGS sequence"/>
</dbReference>
<dbReference type="SUPFAM" id="SSF52540">
    <property type="entry name" value="P-loop containing nucleoside triphosphate hydrolases"/>
    <property type="match status" value="1"/>
</dbReference>
<dbReference type="EMBL" id="JAIXMP010000002">
    <property type="protein sequence ID" value="KAI9277040.1"/>
    <property type="molecule type" value="Genomic_DNA"/>
</dbReference>
<keyword evidence="5" id="KW-1185">Reference proteome</keyword>
<evidence type="ECO:0000259" key="3">
    <source>
        <dbReference type="PROSITE" id="PS50067"/>
    </source>
</evidence>
<comment type="caution">
    <text evidence="1">Lacks conserved residue(s) required for the propagation of feature annotation.</text>
</comment>
<sequence>MPVSTQLPVKTSSSKPFSRQQNDKINGKKNKQQSITTIDTTTTTTKTTTITTTLTEQPKEHTVHVALRVRPTKHVNETITTWGKVITIAPFQKSFAFDNVFESTSTQEQVFRGTAFDLIGQVMDGKSWFF</sequence>
<evidence type="ECO:0000313" key="4">
    <source>
        <dbReference type="EMBL" id="KAI9277040.1"/>
    </source>
</evidence>
<dbReference type="InterPro" id="IPR001752">
    <property type="entry name" value="Kinesin_motor_dom"/>
</dbReference>
<comment type="caution">
    <text evidence="4">The sequence shown here is derived from an EMBL/GenBank/DDBJ whole genome shotgun (WGS) entry which is preliminary data.</text>
</comment>
<dbReference type="GO" id="GO:0003777">
    <property type="term" value="F:microtubule motor activity"/>
    <property type="evidence" value="ECO:0007669"/>
    <property type="project" value="InterPro"/>
</dbReference>
<feature type="compositionally biased region" description="Polar residues" evidence="2">
    <location>
        <begin position="1"/>
        <end position="20"/>
    </location>
</feature>
<dbReference type="GO" id="GO:0008017">
    <property type="term" value="F:microtubule binding"/>
    <property type="evidence" value="ECO:0007669"/>
    <property type="project" value="InterPro"/>
</dbReference>
<dbReference type="GO" id="GO:0007018">
    <property type="term" value="P:microtubule-based movement"/>
    <property type="evidence" value="ECO:0007669"/>
    <property type="project" value="InterPro"/>
</dbReference>
<evidence type="ECO:0000256" key="1">
    <source>
        <dbReference type="PROSITE-ProRule" id="PRU00283"/>
    </source>
</evidence>
<dbReference type="Gene3D" id="3.40.850.10">
    <property type="entry name" value="Kinesin motor domain"/>
    <property type="match status" value="1"/>
</dbReference>
<dbReference type="AlphaFoldDB" id="A0AAD5KWR9"/>
<accession>A0AAD5KWR9</accession>
<reference evidence="4" key="1">
    <citation type="journal article" date="2022" name="IScience">
        <title>Evolution of zygomycete secretomes and the origins of terrestrial fungal ecologies.</title>
        <authorList>
            <person name="Chang Y."/>
            <person name="Wang Y."/>
            <person name="Mondo S."/>
            <person name="Ahrendt S."/>
            <person name="Andreopoulos W."/>
            <person name="Barry K."/>
            <person name="Beard J."/>
            <person name="Benny G.L."/>
            <person name="Blankenship S."/>
            <person name="Bonito G."/>
            <person name="Cuomo C."/>
            <person name="Desiro A."/>
            <person name="Gervers K.A."/>
            <person name="Hundley H."/>
            <person name="Kuo A."/>
            <person name="LaButti K."/>
            <person name="Lang B.F."/>
            <person name="Lipzen A."/>
            <person name="O'Donnell K."/>
            <person name="Pangilinan J."/>
            <person name="Reynolds N."/>
            <person name="Sandor L."/>
            <person name="Smith M.E."/>
            <person name="Tsang A."/>
            <person name="Grigoriev I.V."/>
            <person name="Stajich J.E."/>
            <person name="Spatafora J.W."/>
        </authorList>
    </citation>
    <scope>NUCLEOTIDE SEQUENCE</scope>
    <source>
        <strain evidence="4">RSA 2281</strain>
    </source>
</reference>
<organism evidence="4 5">
    <name type="scientific">Phascolomyces articulosus</name>
    <dbReference type="NCBI Taxonomy" id="60185"/>
    <lineage>
        <taxon>Eukaryota</taxon>
        <taxon>Fungi</taxon>
        <taxon>Fungi incertae sedis</taxon>
        <taxon>Mucoromycota</taxon>
        <taxon>Mucoromycotina</taxon>
        <taxon>Mucoromycetes</taxon>
        <taxon>Mucorales</taxon>
        <taxon>Lichtheimiaceae</taxon>
        <taxon>Phascolomyces</taxon>
    </lineage>
</organism>
<protein>
    <recommendedName>
        <fullName evidence="3">Kinesin motor domain-containing protein</fullName>
    </recommendedName>
</protein>
<proteinExistence type="inferred from homology"/>
<reference evidence="4" key="2">
    <citation type="submission" date="2023-02" db="EMBL/GenBank/DDBJ databases">
        <authorList>
            <consortium name="DOE Joint Genome Institute"/>
            <person name="Mondo S.J."/>
            <person name="Chang Y."/>
            <person name="Wang Y."/>
            <person name="Ahrendt S."/>
            <person name="Andreopoulos W."/>
            <person name="Barry K."/>
            <person name="Beard J."/>
            <person name="Benny G.L."/>
            <person name="Blankenship S."/>
            <person name="Bonito G."/>
            <person name="Cuomo C."/>
            <person name="Desiro A."/>
            <person name="Gervers K.A."/>
            <person name="Hundley H."/>
            <person name="Kuo A."/>
            <person name="LaButti K."/>
            <person name="Lang B.F."/>
            <person name="Lipzen A."/>
            <person name="O'Donnell K."/>
            <person name="Pangilinan J."/>
            <person name="Reynolds N."/>
            <person name="Sandor L."/>
            <person name="Smith M.W."/>
            <person name="Tsang A."/>
            <person name="Grigoriev I.V."/>
            <person name="Stajich J.E."/>
            <person name="Spatafora J.W."/>
        </authorList>
    </citation>
    <scope>NUCLEOTIDE SEQUENCE</scope>
    <source>
        <strain evidence="4">RSA 2281</strain>
    </source>
</reference>
<dbReference type="InterPro" id="IPR036961">
    <property type="entry name" value="Kinesin_motor_dom_sf"/>
</dbReference>
<dbReference type="InterPro" id="IPR027417">
    <property type="entry name" value="P-loop_NTPase"/>
</dbReference>